<reference evidence="2 3" key="1">
    <citation type="journal article" date="2019" name="Sci. Rep.">
        <title>Orb-weaving spider Araneus ventricosus genome elucidates the spidroin gene catalogue.</title>
        <authorList>
            <person name="Kono N."/>
            <person name="Nakamura H."/>
            <person name="Ohtoshi R."/>
            <person name="Moran D.A.P."/>
            <person name="Shinohara A."/>
            <person name="Yoshida Y."/>
            <person name="Fujiwara M."/>
            <person name="Mori M."/>
            <person name="Tomita M."/>
            <person name="Arakawa K."/>
        </authorList>
    </citation>
    <scope>NUCLEOTIDE SEQUENCE [LARGE SCALE GENOMIC DNA]</scope>
</reference>
<feature type="region of interest" description="Disordered" evidence="1">
    <location>
        <begin position="1"/>
        <end position="21"/>
    </location>
</feature>
<dbReference type="EMBL" id="BGPR01000083">
    <property type="protein sequence ID" value="GBL92091.1"/>
    <property type="molecule type" value="Genomic_DNA"/>
</dbReference>
<accession>A0A4Y2BIJ6</accession>
<proteinExistence type="predicted"/>
<keyword evidence="3" id="KW-1185">Reference proteome</keyword>
<dbReference type="AlphaFoldDB" id="A0A4Y2BIJ6"/>
<dbReference type="Proteomes" id="UP000499080">
    <property type="component" value="Unassembled WGS sequence"/>
</dbReference>
<feature type="compositionally biased region" description="Polar residues" evidence="1">
    <location>
        <begin position="12"/>
        <end position="21"/>
    </location>
</feature>
<organism evidence="2 3">
    <name type="scientific">Araneus ventricosus</name>
    <name type="common">Orbweaver spider</name>
    <name type="synonym">Epeira ventricosa</name>
    <dbReference type="NCBI Taxonomy" id="182803"/>
    <lineage>
        <taxon>Eukaryota</taxon>
        <taxon>Metazoa</taxon>
        <taxon>Ecdysozoa</taxon>
        <taxon>Arthropoda</taxon>
        <taxon>Chelicerata</taxon>
        <taxon>Arachnida</taxon>
        <taxon>Araneae</taxon>
        <taxon>Araneomorphae</taxon>
        <taxon>Entelegynae</taxon>
        <taxon>Araneoidea</taxon>
        <taxon>Araneidae</taxon>
        <taxon>Araneus</taxon>
    </lineage>
</organism>
<evidence type="ECO:0000313" key="2">
    <source>
        <dbReference type="EMBL" id="GBL92091.1"/>
    </source>
</evidence>
<comment type="caution">
    <text evidence="2">The sequence shown here is derived from an EMBL/GenBank/DDBJ whole genome shotgun (WGS) entry which is preliminary data.</text>
</comment>
<sequence>MSRTTPELEIPSPSSRTAPTGWRLTTTCDLERNGSHTVESGFEPGILQPRSQDLASAALPCSCKLHGIHRPLSSTLAFKILLKPRRFLQS</sequence>
<protein>
    <submittedName>
        <fullName evidence="2">Uncharacterized protein</fullName>
    </submittedName>
</protein>
<name>A0A4Y2BIJ6_ARAVE</name>
<gene>
    <name evidence="2" type="ORF">AVEN_102633_1</name>
</gene>
<evidence type="ECO:0000256" key="1">
    <source>
        <dbReference type="SAM" id="MobiDB-lite"/>
    </source>
</evidence>
<evidence type="ECO:0000313" key="3">
    <source>
        <dbReference type="Proteomes" id="UP000499080"/>
    </source>
</evidence>